<gene>
    <name evidence="2" type="ORF">CPBP_00555</name>
</gene>
<dbReference type="AlphaFoldDB" id="A0A7L9RT49"/>
<dbReference type="Proteomes" id="UP000594001">
    <property type="component" value="Chromosome"/>
</dbReference>
<accession>A0A7L9RT49</accession>
<name>A0A7L9RT49_9PROT</name>
<dbReference type="RefSeq" id="WP_350332529.1">
    <property type="nucleotide sequence ID" value="NZ_CP054719.1"/>
</dbReference>
<dbReference type="EMBL" id="CP054719">
    <property type="protein sequence ID" value="QOL19787.1"/>
    <property type="molecule type" value="Genomic_DNA"/>
</dbReference>
<dbReference type="Pfam" id="PF07866">
    <property type="entry name" value="DUF1653"/>
    <property type="match status" value="1"/>
</dbReference>
<dbReference type="Gene3D" id="2.30.30.320">
    <property type="entry name" value="DUF1653-like domain"/>
    <property type="match status" value="1"/>
</dbReference>
<evidence type="ECO:0000259" key="1">
    <source>
        <dbReference type="Pfam" id="PF07866"/>
    </source>
</evidence>
<dbReference type="InterPro" id="IPR023387">
    <property type="entry name" value="DUF1653-like_dom"/>
</dbReference>
<sequence>MIKSGLYEHYSGKRYHVLGVCRHSETLDILVVYQSLYNDYALWVRPLEMFKEVITKDGQSVPRFKFISEMWTQPATLRD</sequence>
<dbReference type="InterPro" id="IPR037135">
    <property type="entry name" value="DUF1653-like_dom_sf"/>
</dbReference>
<feature type="domain" description="DUF1653" evidence="1">
    <location>
        <begin position="5"/>
        <end position="65"/>
    </location>
</feature>
<organism evidence="2 3">
    <name type="scientific">Candidatus Bodocaedibacter vickermanii</name>
    <dbReference type="NCBI Taxonomy" id="2741701"/>
    <lineage>
        <taxon>Bacteria</taxon>
        <taxon>Pseudomonadati</taxon>
        <taxon>Pseudomonadota</taxon>
        <taxon>Alphaproteobacteria</taxon>
        <taxon>Holosporales</taxon>
        <taxon>Candidatus Paracaedibacteraceae</taxon>
        <taxon>Candidatus Bodocaedibacter</taxon>
    </lineage>
</organism>
<evidence type="ECO:0000313" key="3">
    <source>
        <dbReference type="Proteomes" id="UP000594001"/>
    </source>
</evidence>
<dbReference type="KEGG" id="pbal:CPBP_00555"/>
<proteinExistence type="predicted"/>
<keyword evidence="3" id="KW-1185">Reference proteome</keyword>
<reference evidence="2 3" key="1">
    <citation type="submission" date="2020-06" db="EMBL/GenBank/DDBJ databases">
        <title>The endosymbiont of the kinetoplastid Bodo saltans is a Paracaedibacter-like alpha-proteobacterium possessing a putative toxin-antitoxin system.</title>
        <authorList>
            <person name="Midha S."/>
            <person name="Rigden D.J."/>
            <person name="Siozios S."/>
            <person name="Hurst G.D.D."/>
            <person name="Jackson A.P."/>
        </authorList>
    </citation>
    <scope>NUCLEOTIDE SEQUENCE [LARGE SCALE GENOMIC DNA]</scope>
    <source>
        <strain evidence="2">Lake Konstanz</strain>
    </source>
</reference>
<protein>
    <submittedName>
        <fullName evidence="2">TonB box-like protein</fullName>
    </submittedName>
</protein>
<evidence type="ECO:0000313" key="2">
    <source>
        <dbReference type="EMBL" id="QOL19787.1"/>
    </source>
</evidence>